<sequence>MQAAQLRSVLGVHTGLTLQWYQKADIRRSAKQTKIDSAIYI</sequence>
<evidence type="ECO:0000313" key="1">
    <source>
        <dbReference type="EMBL" id="DAF56178.1"/>
    </source>
</evidence>
<organism evidence="1">
    <name type="scientific">Siphoviridae sp. ctL4w2</name>
    <dbReference type="NCBI Taxonomy" id="2827844"/>
    <lineage>
        <taxon>Viruses</taxon>
        <taxon>Duplodnaviria</taxon>
        <taxon>Heunggongvirae</taxon>
        <taxon>Uroviricota</taxon>
        <taxon>Caudoviricetes</taxon>
    </lineage>
</organism>
<accession>A0A8S5T069</accession>
<reference evidence="1" key="1">
    <citation type="journal article" date="2021" name="Proc. Natl. Acad. Sci. U.S.A.">
        <title>A Catalog of Tens of Thousands of Viruses from Human Metagenomes Reveals Hidden Associations with Chronic Diseases.</title>
        <authorList>
            <person name="Tisza M.J."/>
            <person name="Buck C.B."/>
        </authorList>
    </citation>
    <scope>NUCLEOTIDE SEQUENCE</scope>
    <source>
        <strain evidence="1">CtL4w2</strain>
    </source>
</reference>
<protein>
    <submittedName>
        <fullName evidence="1">Uncharacterized protein</fullName>
    </submittedName>
</protein>
<dbReference type="EMBL" id="BK032709">
    <property type="protein sequence ID" value="DAF56178.1"/>
    <property type="molecule type" value="Genomic_DNA"/>
</dbReference>
<name>A0A8S5T069_9CAUD</name>
<proteinExistence type="predicted"/>